<evidence type="ECO:0000256" key="2">
    <source>
        <dbReference type="ARBA" id="ARBA00011900"/>
    </source>
</evidence>
<dbReference type="PROSITE" id="PS00092">
    <property type="entry name" value="N6_MTASE"/>
    <property type="match status" value="1"/>
</dbReference>
<keyword evidence="5" id="KW-0949">S-adenosyl-L-methionine</keyword>
<evidence type="ECO:0000313" key="9">
    <source>
        <dbReference type="Proteomes" id="UP001204798"/>
    </source>
</evidence>
<dbReference type="RefSeq" id="WP_259101025.1">
    <property type="nucleotide sequence ID" value="NZ_CP130454.1"/>
</dbReference>
<comment type="similarity">
    <text evidence="1">Belongs to the N(4)/N(6)-methyltransferase family.</text>
</comment>
<dbReference type="InterPro" id="IPR011639">
    <property type="entry name" value="MethylTrfase_TaqI-like_dom"/>
</dbReference>
<dbReference type="PRINTS" id="PR00507">
    <property type="entry name" value="N12N6MTFRASE"/>
</dbReference>
<dbReference type="InterPro" id="IPR029063">
    <property type="entry name" value="SAM-dependent_MTases_sf"/>
</dbReference>
<dbReference type="InterPro" id="IPR050953">
    <property type="entry name" value="N4_N6_ade-DNA_methylase"/>
</dbReference>
<evidence type="ECO:0000256" key="6">
    <source>
        <dbReference type="ARBA" id="ARBA00047942"/>
    </source>
</evidence>
<accession>A0ABT2ET51</accession>
<comment type="caution">
    <text evidence="8">The sequence shown here is derived from an EMBL/GenBank/DDBJ whole genome shotgun (WGS) entry which is preliminary data.</text>
</comment>
<dbReference type="EMBL" id="JANUCP010000007">
    <property type="protein sequence ID" value="MCS3920829.1"/>
    <property type="molecule type" value="Genomic_DNA"/>
</dbReference>
<dbReference type="Pfam" id="PF07669">
    <property type="entry name" value="Eco57I"/>
    <property type="match status" value="1"/>
</dbReference>
<dbReference type="GO" id="GO:0008168">
    <property type="term" value="F:methyltransferase activity"/>
    <property type="evidence" value="ECO:0007669"/>
    <property type="project" value="UniProtKB-KW"/>
</dbReference>
<dbReference type="Gene3D" id="3.40.50.150">
    <property type="entry name" value="Vaccinia Virus protein VP39"/>
    <property type="match status" value="1"/>
</dbReference>
<keyword evidence="4" id="KW-0808">Transferase</keyword>
<dbReference type="GO" id="GO:0032259">
    <property type="term" value="P:methylation"/>
    <property type="evidence" value="ECO:0007669"/>
    <property type="project" value="UniProtKB-KW"/>
</dbReference>
<reference evidence="8 9" key="1">
    <citation type="submission" date="2022-08" db="EMBL/GenBank/DDBJ databases">
        <title>Bacterial and archaeal communities from various locations to study Microbial Dark Matter (Phase II).</title>
        <authorList>
            <person name="Stepanauskas R."/>
        </authorList>
    </citation>
    <scope>NUCLEOTIDE SEQUENCE [LARGE SCALE GENOMIC DNA]</scope>
    <source>
        <strain evidence="8 9">PD1</strain>
    </source>
</reference>
<keyword evidence="9" id="KW-1185">Reference proteome</keyword>
<keyword evidence="3 8" id="KW-0489">Methyltransferase</keyword>
<dbReference type="Proteomes" id="UP001204798">
    <property type="component" value="Unassembled WGS sequence"/>
</dbReference>
<feature type="domain" description="Type II methyltransferase M.TaqI-like" evidence="7">
    <location>
        <begin position="388"/>
        <end position="655"/>
    </location>
</feature>
<dbReference type="SUPFAM" id="SSF53335">
    <property type="entry name" value="S-adenosyl-L-methionine-dependent methyltransferases"/>
    <property type="match status" value="1"/>
</dbReference>
<organism evidence="8 9">
    <name type="scientific">Candidatus Fervidibacter sacchari</name>
    <dbReference type="NCBI Taxonomy" id="1448929"/>
    <lineage>
        <taxon>Bacteria</taxon>
        <taxon>Candidatus Fervidibacterota</taxon>
        <taxon>Candidatus Fervidibacter</taxon>
    </lineage>
</organism>
<proteinExistence type="inferred from homology"/>
<dbReference type="PANTHER" id="PTHR33841:SF5">
    <property type="entry name" value="DNA METHYLASE (MODIFICATION METHYLASE) (METHYLTRANSFERASE)-RELATED"/>
    <property type="match status" value="1"/>
</dbReference>
<comment type="catalytic activity">
    <reaction evidence="6">
        <text>a 2'-deoxyadenosine in DNA + S-adenosyl-L-methionine = an N(6)-methyl-2'-deoxyadenosine in DNA + S-adenosyl-L-homocysteine + H(+)</text>
        <dbReference type="Rhea" id="RHEA:15197"/>
        <dbReference type="Rhea" id="RHEA-COMP:12418"/>
        <dbReference type="Rhea" id="RHEA-COMP:12419"/>
        <dbReference type="ChEBI" id="CHEBI:15378"/>
        <dbReference type="ChEBI" id="CHEBI:57856"/>
        <dbReference type="ChEBI" id="CHEBI:59789"/>
        <dbReference type="ChEBI" id="CHEBI:90615"/>
        <dbReference type="ChEBI" id="CHEBI:90616"/>
        <dbReference type="EC" id="2.1.1.72"/>
    </reaction>
</comment>
<sequence length="1040" mass="118272">MGDFAETLWGYLETLTSLRRQGASEDSIRDAFLQFLRTAFPRLSLAEPFMLEKHIPALRVRGGFADALYGDLIFEFERRLDDTKRAEGKSQLTRYLSNQQHPDRFFGILTDGETLEVYALRDGELAKVDELKLDAEKADECRLWLDCYLFHEKHLVPTANDITLRFGERSPTFWHSLRLLRNAWQKAKNDPSVQTKFAEWQSLLSIVYGSAVGDEDLFLRHTYLALFARVLAFVALERRAPNTDELAGLITGETFERMGLDNFVTDDFFAWVKGDADAETLLRSLATRLTAAYDLAAINEDLLKGLYQELVDPETRHDLGEFYTPDWLAELTLRQAGFPSSLVPRPTPLVPSLLDPACGSGTFLFIAIRLLREAGFQGADLVEFCASHLAGIDVHPLAVTIARTNFVLALGDDLRAYGKRFSVPIYMADSLNLPENFGRQQILTVPVDLKTLAKMAGKKPIPNLPQAFHLPAELAMRPDLLNDAIDALLEFADPQISDFDARNGFSARLAELDIPLEHLGYWRSNLRLMRWLMQPPATDTVWRFILKNAYRPALLAHRKFAFVVGNPPWLSYRYIQRRDYQERVRDLVLSRFKLLSKNEDHLFTQMELATLFFAFCAEHYLADGGTLAFVMPRSILTGAKQHAEFRKRFVTTAKLLIDCEQVTPLFNVPACVVLWQKLGRSGVRREIPMLQISGELPTHNASWQQAQKTLSFVETTFTPPTALGQSPYFKQVTQGATIVPRCLWFVRPDPKARVIDQRRPQLETDPKIEPQAKAPWKGIRLQGSVEAEFLFATLLSDDMLPFGYRQLSLFVLPLMNRKLISANDAIRKGKTGLADWLRKADVIWRKHRKSQEELLDYLNWQGKLTAQSPTGVYKLLYNTSGTHLCSCVVDARDVSGWKVYDLPVQGFVADTKTYWLETENENEAHYLCAILNARCVDDFIKPFQSKGAFGAQIGKGERDIHRRPFEVLPIPLFNPKDKQHLELAQLSRVCHEKVAQFVANADEKTLTQPIGRLRQQVREMLGNELSQINRLVAELLGLPP</sequence>
<name>A0ABT2ET51_9BACT</name>
<evidence type="ECO:0000256" key="1">
    <source>
        <dbReference type="ARBA" id="ARBA00006594"/>
    </source>
</evidence>
<evidence type="ECO:0000256" key="4">
    <source>
        <dbReference type="ARBA" id="ARBA00022679"/>
    </source>
</evidence>
<evidence type="ECO:0000256" key="3">
    <source>
        <dbReference type="ARBA" id="ARBA00022603"/>
    </source>
</evidence>
<dbReference type="PANTHER" id="PTHR33841">
    <property type="entry name" value="DNA METHYLTRANSFERASE YEEA-RELATED"/>
    <property type="match status" value="1"/>
</dbReference>
<gene>
    <name evidence="8" type="ORF">M2350_003266</name>
</gene>
<evidence type="ECO:0000256" key="5">
    <source>
        <dbReference type="ARBA" id="ARBA00022691"/>
    </source>
</evidence>
<dbReference type="EC" id="2.1.1.72" evidence="2"/>
<evidence type="ECO:0000313" key="8">
    <source>
        <dbReference type="EMBL" id="MCS3920829.1"/>
    </source>
</evidence>
<evidence type="ECO:0000259" key="7">
    <source>
        <dbReference type="Pfam" id="PF07669"/>
    </source>
</evidence>
<dbReference type="InterPro" id="IPR002052">
    <property type="entry name" value="DNA_methylase_N6_adenine_CS"/>
</dbReference>
<protein>
    <recommendedName>
        <fullName evidence="2">site-specific DNA-methyltransferase (adenine-specific)</fullName>
        <ecNumber evidence="2">2.1.1.72</ecNumber>
    </recommendedName>
</protein>